<feature type="compositionally biased region" description="Acidic residues" evidence="1">
    <location>
        <begin position="37"/>
        <end position="46"/>
    </location>
</feature>
<reference evidence="2" key="3">
    <citation type="journal article" date="2017" name="Nature">
        <title>Genome sequence of the progenitor of the wheat D genome Aegilops tauschii.</title>
        <authorList>
            <person name="Luo M.C."/>
            <person name="Gu Y.Q."/>
            <person name="Puiu D."/>
            <person name="Wang H."/>
            <person name="Twardziok S.O."/>
            <person name="Deal K.R."/>
            <person name="Huo N."/>
            <person name="Zhu T."/>
            <person name="Wang L."/>
            <person name="Wang Y."/>
            <person name="McGuire P.E."/>
            <person name="Liu S."/>
            <person name="Long H."/>
            <person name="Ramasamy R.K."/>
            <person name="Rodriguez J.C."/>
            <person name="Van S.L."/>
            <person name="Yuan L."/>
            <person name="Wang Z."/>
            <person name="Xia Z."/>
            <person name="Xiao L."/>
            <person name="Anderson O.D."/>
            <person name="Ouyang S."/>
            <person name="Liang Y."/>
            <person name="Zimin A.V."/>
            <person name="Pertea G."/>
            <person name="Qi P."/>
            <person name="Bennetzen J.L."/>
            <person name="Dai X."/>
            <person name="Dawson M.W."/>
            <person name="Muller H.G."/>
            <person name="Kugler K."/>
            <person name="Rivarola-Duarte L."/>
            <person name="Spannagl M."/>
            <person name="Mayer K.F.X."/>
            <person name="Lu F.H."/>
            <person name="Bevan M.W."/>
            <person name="Leroy P."/>
            <person name="Li P."/>
            <person name="You F.M."/>
            <person name="Sun Q."/>
            <person name="Liu Z."/>
            <person name="Lyons E."/>
            <person name="Wicker T."/>
            <person name="Salzberg S.L."/>
            <person name="Devos K.M."/>
            <person name="Dvorak J."/>
        </authorList>
    </citation>
    <scope>NUCLEOTIDE SEQUENCE [LARGE SCALE GENOMIC DNA]</scope>
    <source>
        <strain evidence="2">cv. AL8/78</strain>
    </source>
</reference>
<evidence type="ECO:0000313" key="2">
    <source>
        <dbReference type="EnsemblPlants" id="AET3Gv20250400.1"/>
    </source>
</evidence>
<accession>A0A453E7L6</accession>
<organism evidence="2 3">
    <name type="scientific">Aegilops tauschii subsp. strangulata</name>
    <name type="common">Goatgrass</name>
    <dbReference type="NCBI Taxonomy" id="200361"/>
    <lineage>
        <taxon>Eukaryota</taxon>
        <taxon>Viridiplantae</taxon>
        <taxon>Streptophyta</taxon>
        <taxon>Embryophyta</taxon>
        <taxon>Tracheophyta</taxon>
        <taxon>Spermatophyta</taxon>
        <taxon>Magnoliopsida</taxon>
        <taxon>Liliopsida</taxon>
        <taxon>Poales</taxon>
        <taxon>Poaceae</taxon>
        <taxon>BOP clade</taxon>
        <taxon>Pooideae</taxon>
        <taxon>Triticodae</taxon>
        <taxon>Triticeae</taxon>
        <taxon>Triticinae</taxon>
        <taxon>Aegilops</taxon>
    </lineage>
</organism>
<reference evidence="3" key="2">
    <citation type="journal article" date="2017" name="Nat. Plants">
        <title>The Aegilops tauschii genome reveals multiple impacts of transposons.</title>
        <authorList>
            <person name="Zhao G."/>
            <person name="Zou C."/>
            <person name="Li K."/>
            <person name="Wang K."/>
            <person name="Li T."/>
            <person name="Gao L."/>
            <person name="Zhang X."/>
            <person name="Wang H."/>
            <person name="Yang Z."/>
            <person name="Liu X."/>
            <person name="Jiang W."/>
            <person name="Mao L."/>
            <person name="Kong X."/>
            <person name="Jiao Y."/>
            <person name="Jia J."/>
        </authorList>
    </citation>
    <scope>NUCLEOTIDE SEQUENCE [LARGE SCALE GENOMIC DNA]</scope>
    <source>
        <strain evidence="3">cv. AL8/78</strain>
    </source>
</reference>
<dbReference type="AlphaFoldDB" id="A0A453E7L6"/>
<proteinExistence type="predicted"/>
<sequence>VKGCESPYMSTNVRDKITGKDLYASNLNSPLSRQDDGDSDSDADTM</sequence>
<dbReference type="Gramene" id="AET3Gv20250400.1">
    <property type="protein sequence ID" value="AET3Gv20250400.1"/>
    <property type="gene ID" value="AET3Gv20250400"/>
</dbReference>
<protein>
    <submittedName>
        <fullName evidence="2">Uncharacterized protein</fullName>
    </submittedName>
</protein>
<dbReference type="Proteomes" id="UP000015105">
    <property type="component" value="Chromosome 3D"/>
</dbReference>
<reference evidence="2" key="4">
    <citation type="submission" date="2019-03" db="UniProtKB">
        <authorList>
            <consortium name="EnsemblPlants"/>
        </authorList>
    </citation>
    <scope>IDENTIFICATION</scope>
</reference>
<feature type="region of interest" description="Disordered" evidence="1">
    <location>
        <begin position="23"/>
        <end position="46"/>
    </location>
</feature>
<keyword evidence="3" id="KW-1185">Reference proteome</keyword>
<reference evidence="2" key="5">
    <citation type="journal article" date="2021" name="G3 (Bethesda)">
        <title>Aegilops tauschii genome assembly Aet v5.0 features greater sequence contiguity and improved annotation.</title>
        <authorList>
            <person name="Wang L."/>
            <person name="Zhu T."/>
            <person name="Rodriguez J.C."/>
            <person name="Deal K.R."/>
            <person name="Dubcovsky J."/>
            <person name="McGuire P.E."/>
            <person name="Lux T."/>
            <person name="Spannagl M."/>
            <person name="Mayer K.F.X."/>
            <person name="Baldrich P."/>
            <person name="Meyers B.C."/>
            <person name="Huo N."/>
            <person name="Gu Y.Q."/>
            <person name="Zhou H."/>
            <person name="Devos K.M."/>
            <person name="Bennetzen J.L."/>
            <person name="Unver T."/>
            <person name="Budak H."/>
            <person name="Gulick P.J."/>
            <person name="Galiba G."/>
            <person name="Kalapos B."/>
            <person name="Nelson D.R."/>
            <person name="Li P."/>
            <person name="You F.M."/>
            <person name="Luo M.C."/>
            <person name="Dvorak J."/>
        </authorList>
    </citation>
    <scope>NUCLEOTIDE SEQUENCE [LARGE SCALE GENOMIC DNA]</scope>
    <source>
        <strain evidence="2">cv. AL8/78</strain>
    </source>
</reference>
<evidence type="ECO:0000256" key="1">
    <source>
        <dbReference type="SAM" id="MobiDB-lite"/>
    </source>
</evidence>
<reference evidence="3" key="1">
    <citation type="journal article" date="2014" name="Science">
        <title>Ancient hybridizations among the ancestral genomes of bread wheat.</title>
        <authorList>
            <consortium name="International Wheat Genome Sequencing Consortium,"/>
            <person name="Marcussen T."/>
            <person name="Sandve S.R."/>
            <person name="Heier L."/>
            <person name="Spannagl M."/>
            <person name="Pfeifer M."/>
            <person name="Jakobsen K.S."/>
            <person name="Wulff B.B."/>
            <person name="Steuernagel B."/>
            <person name="Mayer K.F."/>
            <person name="Olsen O.A."/>
        </authorList>
    </citation>
    <scope>NUCLEOTIDE SEQUENCE [LARGE SCALE GENOMIC DNA]</scope>
    <source>
        <strain evidence="3">cv. AL8/78</strain>
    </source>
</reference>
<evidence type="ECO:0000313" key="3">
    <source>
        <dbReference type="Proteomes" id="UP000015105"/>
    </source>
</evidence>
<name>A0A453E7L6_AEGTS</name>
<dbReference type="EnsemblPlants" id="AET3Gv20250400.1">
    <property type="protein sequence ID" value="AET3Gv20250400.1"/>
    <property type="gene ID" value="AET3Gv20250400"/>
</dbReference>